<name>A0A318T136_9HYPH</name>
<sequence length="83" mass="9400">MYRALLLCTFAFLVGCTSARQEQAGMANPASVYCVNIGGRLEIRQSAQGQSGYCHLPDGRVVDEWQLFRSNRQLQMRKRMMPS</sequence>
<evidence type="ECO:0000313" key="2">
    <source>
        <dbReference type="EMBL" id="PYE86289.1"/>
    </source>
</evidence>
<dbReference type="InterPro" id="IPR005590">
    <property type="entry name" value="DUF333"/>
</dbReference>
<dbReference type="RefSeq" id="WP_110754387.1">
    <property type="nucleotide sequence ID" value="NZ_QJTF01000029.1"/>
</dbReference>
<keyword evidence="3" id="KW-1185">Reference proteome</keyword>
<dbReference type="EMBL" id="QJTF01000029">
    <property type="protein sequence ID" value="PYE86289.1"/>
    <property type="molecule type" value="Genomic_DNA"/>
</dbReference>
<comment type="caution">
    <text evidence="2">The sequence shown here is derived from an EMBL/GenBank/DDBJ whole genome shotgun (WGS) entry which is preliminary data.</text>
</comment>
<dbReference type="AlphaFoldDB" id="A0A318T136"/>
<evidence type="ECO:0000256" key="1">
    <source>
        <dbReference type="SAM" id="SignalP"/>
    </source>
</evidence>
<organism evidence="2 3">
    <name type="scientific">Phyllobacterium leguminum</name>
    <dbReference type="NCBI Taxonomy" id="314237"/>
    <lineage>
        <taxon>Bacteria</taxon>
        <taxon>Pseudomonadati</taxon>
        <taxon>Pseudomonadota</taxon>
        <taxon>Alphaproteobacteria</taxon>
        <taxon>Hyphomicrobiales</taxon>
        <taxon>Phyllobacteriaceae</taxon>
        <taxon>Phyllobacterium</taxon>
    </lineage>
</organism>
<accession>A0A318T136</accession>
<reference evidence="2 3" key="1">
    <citation type="submission" date="2018-06" db="EMBL/GenBank/DDBJ databases">
        <title>Genomic Encyclopedia of Type Strains, Phase III (KMG-III): the genomes of soil and plant-associated and newly described type strains.</title>
        <authorList>
            <person name="Whitman W."/>
        </authorList>
    </citation>
    <scope>NUCLEOTIDE SEQUENCE [LARGE SCALE GENOMIC DNA]</scope>
    <source>
        <strain evidence="2 3">ORS 1419</strain>
    </source>
</reference>
<keyword evidence="1" id="KW-0732">Signal</keyword>
<dbReference type="PANTHER" id="PTHR38008">
    <property type="entry name" value="HEMOLYSIN-RELATED"/>
    <property type="match status" value="1"/>
</dbReference>
<dbReference type="PROSITE" id="PS51257">
    <property type="entry name" value="PROKAR_LIPOPROTEIN"/>
    <property type="match status" value="1"/>
</dbReference>
<proteinExistence type="predicted"/>
<dbReference type="OrthoDB" id="148878at2"/>
<dbReference type="PANTHER" id="PTHR38008:SF2">
    <property type="entry name" value="HEMOLYSIN"/>
    <property type="match status" value="1"/>
</dbReference>
<evidence type="ECO:0000313" key="3">
    <source>
        <dbReference type="Proteomes" id="UP000247454"/>
    </source>
</evidence>
<feature type="signal peptide" evidence="1">
    <location>
        <begin position="1"/>
        <end position="19"/>
    </location>
</feature>
<protein>
    <submittedName>
        <fullName evidence="2">Putative hemolysin</fullName>
    </submittedName>
</protein>
<gene>
    <name evidence="2" type="ORF">C7477_12921</name>
</gene>
<dbReference type="Proteomes" id="UP000247454">
    <property type="component" value="Unassembled WGS sequence"/>
</dbReference>
<feature type="chain" id="PRO_5016336874" evidence="1">
    <location>
        <begin position="20"/>
        <end position="83"/>
    </location>
</feature>
<dbReference type="Pfam" id="PF03891">
    <property type="entry name" value="DUF333"/>
    <property type="match status" value="1"/>
</dbReference>